<gene>
    <name evidence="2" type="ORF">DCF15_06275</name>
</gene>
<dbReference type="Gene3D" id="3.40.50.720">
    <property type="entry name" value="NAD(P)-binding Rossmann-like Domain"/>
    <property type="match status" value="1"/>
</dbReference>
<accession>A0A2W4XTN2</accession>
<evidence type="ECO:0000313" key="2">
    <source>
        <dbReference type="EMBL" id="PZO57819.1"/>
    </source>
</evidence>
<dbReference type="PANTHER" id="PTHR48079:SF6">
    <property type="entry name" value="NAD(P)-BINDING DOMAIN-CONTAINING PROTEIN-RELATED"/>
    <property type="match status" value="1"/>
</dbReference>
<dbReference type="CDD" id="cd05266">
    <property type="entry name" value="SDR_a4"/>
    <property type="match status" value="1"/>
</dbReference>
<dbReference type="GO" id="GO:0004029">
    <property type="term" value="F:aldehyde dehydrogenase (NAD+) activity"/>
    <property type="evidence" value="ECO:0007669"/>
    <property type="project" value="TreeGrafter"/>
</dbReference>
<dbReference type="InterPro" id="IPR001509">
    <property type="entry name" value="Epimerase_deHydtase"/>
</dbReference>
<evidence type="ECO:0000313" key="3">
    <source>
        <dbReference type="Proteomes" id="UP000249794"/>
    </source>
</evidence>
<proteinExistence type="predicted"/>
<reference evidence="3" key="1">
    <citation type="submission" date="2018-04" db="EMBL/GenBank/DDBJ databases">
        <authorList>
            <person name="Cornet L."/>
        </authorList>
    </citation>
    <scope>NUCLEOTIDE SEQUENCE [LARGE SCALE GENOMIC DNA]</scope>
</reference>
<dbReference type="EMBL" id="QBMP01000044">
    <property type="protein sequence ID" value="PZO57819.1"/>
    <property type="molecule type" value="Genomic_DNA"/>
</dbReference>
<name>A0A2W4XTN2_9CYAN</name>
<dbReference type="PANTHER" id="PTHR48079">
    <property type="entry name" value="PROTEIN YEEZ"/>
    <property type="match status" value="1"/>
</dbReference>
<organism evidence="2 3">
    <name type="scientific">Phormidesmis priestleyi</name>
    <dbReference type="NCBI Taxonomy" id="268141"/>
    <lineage>
        <taxon>Bacteria</taxon>
        <taxon>Bacillati</taxon>
        <taxon>Cyanobacteriota</taxon>
        <taxon>Cyanophyceae</taxon>
        <taxon>Leptolyngbyales</taxon>
        <taxon>Leptolyngbyaceae</taxon>
        <taxon>Phormidesmis</taxon>
    </lineage>
</organism>
<feature type="domain" description="NAD-dependent epimerase/dehydratase" evidence="1">
    <location>
        <begin position="7"/>
        <end position="212"/>
    </location>
</feature>
<dbReference type="Pfam" id="PF01370">
    <property type="entry name" value="Epimerase"/>
    <property type="match status" value="1"/>
</dbReference>
<dbReference type="SUPFAM" id="SSF51735">
    <property type="entry name" value="NAD(P)-binding Rossmann-fold domains"/>
    <property type="match status" value="1"/>
</dbReference>
<comment type="caution">
    <text evidence="2">The sequence shown here is derived from an EMBL/GenBank/DDBJ whole genome shotgun (WGS) entry which is preliminary data.</text>
</comment>
<dbReference type="AlphaFoldDB" id="A0A2W4XTN2"/>
<reference evidence="2 3" key="2">
    <citation type="submission" date="2018-06" db="EMBL/GenBank/DDBJ databases">
        <title>Metagenomic assembly of (sub)arctic Cyanobacteria and their associated microbiome from non-axenic cultures.</title>
        <authorList>
            <person name="Baurain D."/>
        </authorList>
    </citation>
    <scope>NUCLEOTIDE SEQUENCE [LARGE SCALE GENOMIC DNA]</scope>
    <source>
        <strain evidence="2">ULC027bin1</strain>
    </source>
</reference>
<dbReference type="GO" id="GO:0005737">
    <property type="term" value="C:cytoplasm"/>
    <property type="evidence" value="ECO:0007669"/>
    <property type="project" value="TreeGrafter"/>
</dbReference>
<dbReference type="InterPro" id="IPR051783">
    <property type="entry name" value="NAD(P)-dependent_oxidoreduct"/>
</dbReference>
<sequence>MKAAIIGCGYVGKTVAEYWQQQKLSVLVTTTQQERVSELAAVAHKVVVLMGTDANKLQAALADCDVALLCVGSKRGASYANTYLGTARTLAQVLPNTAVKQVIYTSTCSVYGQHDGAWVNELMPPMPMTENGRVIEQTEQVLLAATTPERRVCILRLGGIYGPGRSLKKIYARAAGTTRPGSGEEATNWVHLNDIVGGIEWARQQQLAGIYNLVQDEVPTVRSLITRVCDRYQLAPVLWDALWDEQRVSDRRKNVRISNAKIKSTGYTFVHPQFWLASEFDPELDRELDTESDAGSKTKLA</sequence>
<protein>
    <submittedName>
        <fullName evidence="2">NAD(P)-dependent oxidoreductase</fullName>
    </submittedName>
</protein>
<dbReference type="InterPro" id="IPR036291">
    <property type="entry name" value="NAD(P)-bd_dom_sf"/>
</dbReference>
<dbReference type="Proteomes" id="UP000249794">
    <property type="component" value="Unassembled WGS sequence"/>
</dbReference>
<evidence type="ECO:0000259" key="1">
    <source>
        <dbReference type="Pfam" id="PF01370"/>
    </source>
</evidence>